<dbReference type="CDD" id="cd00085">
    <property type="entry name" value="HNHc"/>
    <property type="match status" value="1"/>
</dbReference>
<protein>
    <submittedName>
        <fullName evidence="3">HNH endonuclease</fullName>
    </submittedName>
</protein>
<reference evidence="3 5" key="3">
    <citation type="submission" date="2024-08" db="EMBL/GenBank/DDBJ databases">
        <authorList>
            <person name="Wei W."/>
        </authorList>
    </citation>
    <scope>NUCLEOTIDE SEQUENCE [LARGE SCALE GENOMIC DNA]</scope>
    <source>
        <strain evidence="3 5">XU2</strain>
    </source>
</reference>
<dbReference type="GO" id="GO:0003676">
    <property type="term" value="F:nucleic acid binding"/>
    <property type="evidence" value="ECO:0007669"/>
    <property type="project" value="InterPro"/>
</dbReference>
<dbReference type="GO" id="GO:0004519">
    <property type="term" value="F:endonuclease activity"/>
    <property type="evidence" value="ECO:0007669"/>
    <property type="project" value="UniProtKB-KW"/>
</dbReference>
<dbReference type="Proteomes" id="UP000323866">
    <property type="component" value="Unassembled WGS sequence"/>
</dbReference>
<dbReference type="Pfam" id="PF01844">
    <property type="entry name" value="HNH"/>
    <property type="match status" value="1"/>
</dbReference>
<comment type="caution">
    <text evidence="2">The sequence shown here is derived from an EMBL/GenBank/DDBJ whole genome shotgun (WGS) entry which is preliminary data.</text>
</comment>
<name>A0A5M8QEL2_9BACT</name>
<keyword evidence="3" id="KW-0378">Hydrolase</keyword>
<evidence type="ECO:0000313" key="2">
    <source>
        <dbReference type="EMBL" id="KAA6434477.1"/>
    </source>
</evidence>
<proteinExistence type="predicted"/>
<keyword evidence="3" id="KW-0540">Nuclease</keyword>
<evidence type="ECO:0000313" key="3">
    <source>
        <dbReference type="EMBL" id="MFA1770390.1"/>
    </source>
</evidence>
<reference evidence="2 4" key="1">
    <citation type="submission" date="2019-07" db="EMBL/GenBank/DDBJ databases">
        <authorList>
            <person name="Qu J.-H."/>
        </authorList>
    </citation>
    <scope>NUCLEOTIDE SEQUENCE [LARGE SCALE GENOMIC DNA]</scope>
    <source>
        <strain evidence="2 4">MDT1-10-3</strain>
    </source>
</reference>
<dbReference type="OrthoDB" id="5918473at2"/>
<evidence type="ECO:0000313" key="5">
    <source>
        <dbReference type="Proteomes" id="UP001570846"/>
    </source>
</evidence>
<dbReference type="RefSeq" id="WP_149098420.1">
    <property type="nucleotide sequence ID" value="NZ_BMMG01000003.1"/>
</dbReference>
<evidence type="ECO:0000313" key="4">
    <source>
        <dbReference type="Proteomes" id="UP000323866"/>
    </source>
</evidence>
<dbReference type="InterPro" id="IPR003615">
    <property type="entry name" value="HNH_nuc"/>
</dbReference>
<dbReference type="InterPro" id="IPR002711">
    <property type="entry name" value="HNH"/>
</dbReference>
<reference evidence="2 4" key="2">
    <citation type="submission" date="2019-09" db="EMBL/GenBank/DDBJ databases">
        <title>A bacterium isolated from glacier soil.</title>
        <authorList>
            <person name="Liu Q."/>
        </authorList>
    </citation>
    <scope>NUCLEOTIDE SEQUENCE [LARGE SCALE GENOMIC DNA]</scope>
    <source>
        <strain evidence="2 4">MDT1-10-3</strain>
    </source>
</reference>
<dbReference type="Gene3D" id="1.10.30.50">
    <property type="match status" value="1"/>
</dbReference>
<sequence length="214" mass="25038">MRGLHRLPEPQILIDKKENWKNNFLASGNKRPDSSKYAHKSVIAQLNSTSYYKCFYCETKLKGSPKEVDHQIEVSVDKTLSFKWNNLYLSCDNCNNKVPHSTIPIQEALDPCHHTDSEIKEHLTFDDEIILPRNNSELGLKTIQKYRLDTELLDNRRLKQIKIFLKALIEIKNNQQAENRSTLNQNELSTIHSFKRKDNSFSRMFEVILDKYGL</sequence>
<accession>A0A5M8QEL2</accession>
<evidence type="ECO:0000259" key="1">
    <source>
        <dbReference type="Pfam" id="PF01844"/>
    </source>
</evidence>
<organism evidence="2 4">
    <name type="scientific">Rufibacter glacialis</name>
    <dbReference type="NCBI Taxonomy" id="1259555"/>
    <lineage>
        <taxon>Bacteria</taxon>
        <taxon>Pseudomonadati</taxon>
        <taxon>Bacteroidota</taxon>
        <taxon>Cytophagia</taxon>
        <taxon>Cytophagales</taxon>
        <taxon>Hymenobacteraceae</taxon>
        <taxon>Rufibacter</taxon>
    </lineage>
</organism>
<dbReference type="EMBL" id="VKKZ01000020">
    <property type="protein sequence ID" value="KAA6434477.1"/>
    <property type="molecule type" value="Genomic_DNA"/>
</dbReference>
<dbReference type="Proteomes" id="UP001570846">
    <property type="component" value="Unassembled WGS sequence"/>
</dbReference>
<feature type="domain" description="HNH" evidence="1">
    <location>
        <begin position="54"/>
        <end position="97"/>
    </location>
</feature>
<gene>
    <name evidence="3" type="ORF">ACD591_03740</name>
    <name evidence="2" type="ORF">FOE74_09810</name>
</gene>
<keyword evidence="3" id="KW-0255">Endonuclease</keyword>
<keyword evidence="5" id="KW-1185">Reference proteome</keyword>
<dbReference type="AlphaFoldDB" id="A0A5M8QEL2"/>
<dbReference type="GO" id="GO:0008270">
    <property type="term" value="F:zinc ion binding"/>
    <property type="evidence" value="ECO:0007669"/>
    <property type="project" value="InterPro"/>
</dbReference>
<dbReference type="EMBL" id="JBGOGF010000002">
    <property type="protein sequence ID" value="MFA1770390.1"/>
    <property type="molecule type" value="Genomic_DNA"/>
</dbReference>